<evidence type="ECO:0000313" key="2">
    <source>
        <dbReference type="Proteomes" id="UP001444071"/>
    </source>
</evidence>
<dbReference type="Proteomes" id="UP001444071">
    <property type="component" value="Unassembled WGS sequence"/>
</dbReference>
<accession>A0ABV0WQH3</accession>
<dbReference type="EMBL" id="JAHRIM010061000">
    <property type="protein sequence ID" value="MEQ2271108.1"/>
    <property type="molecule type" value="Genomic_DNA"/>
</dbReference>
<protein>
    <recommendedName>
        <fullName evidence="3">Maturase K</fullName>
    </recommendedName>
</protein>
<evidence type="ECO:0008006" key="3">
    <source>
        <dbReference type="Google" id="ProtNLM"/>
    </source>
</evidence>
<gene>
    <name evidence="1" type="ORF">XENORESO_021806</name>
</gene>
<name>A0ABV0WQH3_9TELE</name>
<reference evidence="1 2" key="1">
    <citation type="submission" date="2021-06" db="EMBL/GenBank/DDBJ databases">
        <authorList>
            <person name="Palmer J.M."/>
        </authorList>
    </citation>
    <scope>NUCLEOTIDE SEQUENCE [LARGE SCALE GENOMIC DNA]</scope>
    <source>
        <strain evidence="1 2">XR_2019</strain>
        <tissue evidence="1">Muscle</tissue>
    </source>
</reference>
<keyword evidence="2" id="KW-1185">Reference proteome</keyword>
<evidence type="ECO:0000313" key="1">
    <source>
        <dbReference type="EMBL" id="MEQ2271108.1"/>
    </source>
</evidence>
<proteinExistence type="predicted"/>
<sequence>MQREQSLTILLTRISLDHPESSYARFSPRRFFRGFRSAAYNKLISSPVNHFCVDLAISLDQYATEGLDNKPLSVFYQRSPDFLFRKSWYFQPFVFLWHLGEKQAHNTTDPLLCITINIMVFPDIHPLIYGSGKVPVKFSKLPR</sequence>
<organism evidence="1 2">
    <name type="scientific">Xenotaenia resolanae</name>
    <dbReference type="NCBI Taxonomy" id="208358"/>
    <lineage>
        <taxon>Eukaryota</taxon>
        <taxon>Metazoa</taxon>
        <taxon>Chordata</taxon>
        <taxon>Craniata</taxon>
        <taxon>Vertebrata</taxon>
        <taxon>Euteleostomi</taxon>
        <taxon>Actinopterygii</taxon>
        <taxon>Neopterygii</taxon>
        <taxon>Teleostei</taxon>
        <taxon>Neoteleostei</taxon>
        <taxon>Acanthomorphata</taxon>
        <taxon>Ovalentaria</taxon>
        <taxon>Atherinomorphae</taxon>
        <taxon>Cyprinodontiformes</taxon>
        <taxon>Goodeidae</taxon>
        <taxon>Xenotaenia</taxon>
    </lineage>
</organism>
<comment type="caution">
    <text evidence="1">The sequence shown here is derived from an EMBL/GenBank/DDBJ whole genome shotgun (WGS) entry which is preliminary data.</text>
</comment>